<sequence length="39" mass="4281">MHGPSREGISHKNFGFALVEYVLPKIKPDRVSPADNCLG</sequence>
<proteinExistence type="predicted"/>
<evidence type="ECO:0000313" key="1">
    <source>
        <dbReference type="EMBL" id="RZU40335.1"/>
    </source>
</evidence>
<comment type="caution">
    <text evidence="1">The sequence shown here is derived from an EMBL/GenBank/DDBJ whole genome shotgun (WGS) entry which is preliminary data.</text>
</comment>
<protein>
    <submittedName>
        <fullName evidence="1">Uncharacterized protein</fullName>
    </submittedName>
</protein>
<dbReference type="Proteomes" id="UP000292958">
    <property type="component" value="Unassembled WGS sequence"/>
</dbReference>
<name>A0A4Q7YTU4_9BACT</name>
<gene>
    <name evidence="1" type="ORF">BDD14_1784</name>
</gene>
<accession>A0A4Q7YTU4</accession>
<reference evidence="1 2" key="1">
    <citation type="submission" date="2019-02" db="EMBL/GenBank/DDBJ databases">
        <title>Genomic Encyclopedia of Archaeal and Bacterial Type Strains, Phase II (KMG-II): from individual species to whole genera.</title>
        <authorList>
            <person name="Goeker M."/>
        </authorList>
    </citation>
    <scope>NUCLEOTIDE SEQUENCE [LARGE SCALE GENOMIC DNA]</scope>
    <source>
        <strain evidence="1 2">DSM 18101</strain>
    </source>
</reference>
<dbReference type="EMBL" id="SHKW01000001">
    <property type="protein sequence ID" value="RZU40335.1"/>
    <property type="molecule type" value="Genomic_DNA"/>
</dbReference>
<evidence type="ECO:0000313" key="2">
    <source>
        <dbReference type="Proteomes" id="UP000292958"/>
    </source>
</evidence>
<organism evidence="1 2">
    <name type="scientific">Edaphobacter modestus</name>
    <dbReference type="NCBI Taxonomy" id="388466"/>
    <lineage>
        <taxon>Bacteria</taxon>
        <taxon>Pseudomonadati</taxon>
        <taxon>Acidobacteriota</taxon>
        <taxon>Terriglobia</taxon>
        <taxon>Terriglobales</taxon>
        <taxon>Acidobacteriaceae</taxon>
        <taxon>Edaphobacter</taxon>
    </lineage>
</organism>
<keyword evidence="2" id="KW-1185">Reference proteome</keyword>
<dbReference type="AlphaFoldDB" id="A0A4Q7YTU4"/>